<evidence type="ECO:0000313" key="2">
    <source>
        <dbReference type="EMBL" id="MFA3835061.1"/>
    </source>
</evidence>
<dbReference type="PANTHER" id="PTHR33164">
    <property type="entry name" value="TRANSCRIPTIONAL REGULATOR, MARR FAMILY"/>
    <property type="match status" value="1"/>
</dbReference>
<dbReference type="PRINTS" id="PR00598">
    <property type="entry name" value="HTHMARR"/>
</dbReference>
<dbReference type="InterPro" id="IPR036390">
    <property type="entry name" value="WH_DNA-bd_sf"/>
</dbReference>
<dbReference type="InterPro" id="IPR000835">
    <property type="entry name" value="HTH_MarR-typ"/>
</dbReference>
<dbReference type="SMART" id="SM00347">
    <property type="entry name" value="HTH_MARR"/>
    <property type="match status" value="1"/>
</dbReference>
<dbReference type="RefSeq" id="WP_372561100.1">
    <property type="nucleotide sequence ID" value="NZ_JBGOSP010000001.1"/>
</dbReference>
<dbReference type="Proteomes" id="UP001571476">
    <property type="component" value="Unassembled WGS sequence"/>
</dbReference>
<accession>A0ABV4SA04</accession>
<dbReference type="EMBL" id="JBGOSP010000001">
    <property type="protein sequence ID" value="MFA3835061.1"/>
    <property type="molecule type" value="Genomic_DNA"/>
</dbReference>
<feature type="domain" description="HTH marR-type" evidence="1">
    <location>
        <begin position="22"/>
        <end position="150"/>
    </location>
</feature>
<keyword evidence="3" id="KW-1185">Reference proteome</keyword>
<dbReference type="PANTHER" id="PTHR33164:SF95">
    <property type="entry name" value="TRANSCRIPTIONAL REGULATOR"/>
    <property type="match status" value="1"/>
</dbReference>
<dbReference type="SUPFAM" id="SSF46785">
    <property type="entry name" value="Winged helix' DNA-binding domain"/>
    <property type="match status" value="1"/>
</dbReference>
<sequence length="154" mass="16779">MNGTDTPADGTSGTIHAALDGLGPLARQLGQIHTRLWHEQVHQDLTGPQFTVLGLLRTHGPMDQGTLGTLASLDKSTAAPMLERLRRRGLVAITKDDKDRRRKLVTITDAGRELATTLAPAVVGISEEMLAHFNPVERDQFLSLMRRAVEAAKQ</sequence>
<organism evidence="2 3">
    <name type="scientific">Streptomyces aureus</name>
    <dbReference type="NCBI Taxonomy" id="193461"/>
    <lineage>
        <taxon>Bacteria</taxon>
        <taxon>Bacillati</taxon>
        <taxon>Actinomycetota</taxon>
        <taxon>Actinomycetes</taxon>
        <taxon>Kitasatosporales</taxon>
        <taxon>Streptomycetaceae</taxon>
        <taxon>Streptomyces</taxon>
    </lineage>
</organism>
<reference evidence="2 3" key="1">
    <citation type="submission" date="2024-08" db="EMBL/GenBank/DDBJ databases">
        <title>Genome sequence of Streptomyces aureus CACIA-1.46HGO.</title>
        <authorList>
            <person name="Evangelista-Martinez Z."/>
        </authorList>
    </citation>
    <scope>NUCLEOTIDE SEQUENCE [LARGE SCALE GENOMIC DNA]</scope>
    <source>
        <strain evidence="2 3">CACIA-1.46HGO</strain>
    </source>
</reference>
<gene>
    <name evidence="2" type="ORF">ACEG43_02495</name>
</gene>
<dbReference type="InterPro" id="IPR039422">
    <property type="entry name" value="MarR/SlyA-like"/>
</dbReference>
<dbReference type="Gene3D" id="1.10.10.10">
    <property type="entry name" value="Winged helix-like DNA-binding domain superfamily/Winged helix DNA-binding domain"/>
    <property type="match status" value="1"/>
</dbReference>
<dbReference type="Pfam" id="PF01047">
    <property type="entry name" value="MarR"/>
    <property type="match status" value="1"/>
</dbReference>
<evidence type="ECO:0000313" key="3">
    <source>
        <dbReference type="Proteomes" id="UP001571476"/>
    </source>
</evidence>
<protein>
    <submittedName>
        <fullName evidence="2">MarR family winged helix-turn-helix transcriptional regulator</fullName>
    </submittedName>
</protein>
<evidence type="ECO:0000259" key="1">
    <source>
        <dbReference type="PROSITE" id="PS50995"/>
    </source>
</evidence>
<comment type="caution">
    <text evidence="2">The sequence shown here is derived from an EMBL/GenBank/DDBJ whole genome shotgun (WGS) entry which is preliminary data.</text>
</comment>
<proteinExistence type="predicted"/>
<dbReference type="PROSITE" id="PS50995">
    <property type="entry name" value="HTH_MARR_2"/>
    <property type="match status" value="1"/>
</dbReference>
<dbReference type="InterPro" id="IPR036388">
    <property type="entry name" value="WH-like_DNA-bd_sf"/>
</dbReference>
<name>A0ABV4SA04_9ACTN</name>